<name>A0A1S1NTS9_9GAMM</name>
<dbReference type="InterPro" id="IPR015422">
    <property type="entry name" value="PyrdxlP-dep_Trfase_small"/>
</dbReference>
<feature type="domain" description="Aminotransferase class I/classII large" evidence="5">
    <location>
        <begin position="46"/>
        <end position="390"/>
    </location>
</feature>
<keyword evidence="7" id="KW-1185">Reference proteome</keyword>
<evidence type="ECO:0000313" key="6">
    <source>
        <dbReference type="EMBL" id="QEL10249.1"/>
    </source>
</evidence>
<keyword evidence="6" id="KW-0032">Aminotransferase</keyword>
<dbReference type="InterPro" id="IPR015421">
    <property type="entry name" value="PyrdxlP-dep_Trfase_major"/>
</dbReference>
<dbReference type="InterPro" id="IPR001917">
    <property type="entry name" value="Aminotrans_II_pyridoxalP_BS"/>
</dbReference>
<sequence>MSLFDKFDRLRDARGSLALDSDPSPLGTRIDEVYSPTLGRIGQHKVILAGTNNYLGLTFDPDCIAAAHRALDEAGTGTTGSRMANGSYGSHRQLEEELAEFYGMPSAMVFSTGYMANLGLISSLIGPGDSVVLDADCHASIYDACRMAGADVIRFRHNDASDLDKRLRRLADRREEGLDNTLIIVEGIYSMLGDSAPLAEIAEVKRRRGGYLLVDEAHSMGVMGATGRGLAEATGVEADVDFIVGTFSKSLGAIGGFAVSRHPELELVRFDSRPYIFTASPSPATIASVRQALAIVAQRPALRDQLWRNAERLYAGLHEQGFELGPTPGPVVAALVDSPRQAIAFWHALIEHGVYVNMMLPPASPNGRALMRISLSAAHSDEQVDSILGAFATLSPILDPSNSA</sequence>
<dbReference type="PANTHER" id="PTHR13693:SF3">
    <property type="entry name" value="LD36009P"/>
    <property type="match status" value="1"/>
</dbReference>
<accession>A0A1S1NTS9</accession>
<comment type="similarity">
    <text evidence="4">Belongs to the class-II pyridoxal-phosphate-dependent aminotransferase family.</text>
</comment>
<dbReference type="OrthoDB" id="9807157at2"/>
<dbReference type="InterPro" id="IPR004839">
    <property type="entry name" value="Aminotransferase_I/II_large"/>
</dbReference>
<dbReference type="STRING" id="657387.BH688_16315"/>
<evidence type="ECO:0000259" key="5">
    <source>
        <dbReference type="Pfam" id="PF00155"/>
    </source>
</evidence>
<dbReference type="NCBIfam" id="NF047599">
    <property type="entry name" value="SerpalmtaseBetaP"/>
    <property type="match status" value="1"/>
</dbReference>
<dbReference type="SUPFAM" id="SSF53383">
    <property type="entry name" value="PLP-dependent transferases"/>
    <property type="match status" value="1"/>
</dbReference>
<dbReference type="EMBL" id="CP043420">
    <property type="protein sequence ID" value="QEL10249.1"/>
    <property type="molecule type" value="Genomic_DNA"/>
</dbReference>
<dbReference type="Gene3D" id="3.40.640.10">
    <property type="entry name" value="Type I PLP-dependent aspartate aminotransferase-like (Major domain)"/>
    <property type="match status" value="1"/>
</dbReference>
<dbReference type="AlphaFoldDB" id="A0A1S1NTS9"/>
<dbReference type="KEGG" id="kuy:FY550_03245"/>
<dbReference type="CDD" id="cd06454">
    <property type="entry name" value="KBL_like"/>
    <property type="match status" value="1"/>
</dbReference>
<evidence type="ECO:0000313" key="7">
    <source>
        <dbReference type="Proteomes" id="UP000322553"/>
    </source>
</evidence>
<dbReference type="RefSeq" id="WP_070981674.1">
    <property type="nucleotide sequence ID" value="NZ_CP043420.1"/>
</dbReference>
<evidence type="ECO:0000256" key="3">
    <source>
        <dbReference type="ARBA" id="ARBA00022898"/>
    </source>
</evidence>
<evidence type="ECO:0000256" key="4">
    <source>
        <dbReference type="RuleBase" id="RU003693"/>
    </source>
</evidence>
<dbReference type="Pfam" id="PF00155">
    <property type="entry name" value="Aminotran_1_2"/>
    <property type="match status" value="1"/>
</dbReference>
<dbReference type="Gene3D" id="3.90.1150.10">
    <property type="entry name" value="Aspartate Aminotransferase, domain 1"/>
    <property type="match status" value="1"/>
</dbReference>
<dbReference type="PANTHER" id="PTHR13693">
    <property type="entry name" value="CLASS II AMINOTRANSFERASE/8-AMINO-7-OXONONANOATE SYNTHASE"/>
    <property type="match status" value="1"/>
</dbReference>
<proteinExistence type="inferred from homology"/>
<evidence type="ECO:0000256" key="1">
    <source>
        <dbReference type="ARBA" id="ARBA00001933"/>
    </source>
</evidence>
<organism evidence="6 7">
    <name type="scientific">Kushneria phosphatilytica</name>
    <dbReference type="NCBI Taxonomy" id="657387"/>
    <lineage>
        <taxon>Bacteria</taxon>
        <taxon>Pseudomonadati</taxon>
        <taxon>Pseudomonadota</taxon>
        <taxon>Gammaproteobacteria</taxon>
        <taxon>Oceanospirillales</taxon>
        <taxon>Halomonadaceae</taxon>
        <taxon>Kushneria</taxon>
    </lineage>
</organism>
<dbReference type="Proteomes" id="UP000322553">
    <property type="component" value="Chromosome"/>
</dbReference>
<dbReference type="GO" id="GO:0030170">
    <property type="term" value="F:pyridoxal phosphate binding"/>
    <property type="evidence" value="ECO:0007669"/>
    <property type="project" value="InterPro"/>
</dbReference>
<reference evidence="6 7" key="1">
    <citation type="submission" date="2019-08" db="EMBL/GenBank/DDBJ databases">
        <title>Complete genome sequence of Kushneria sp. YCWA18, a halophilic phosphate-solubilizing bacterium isolated from Daqiao saltern in China.</title>
        <authorList>
            <person name="Du G.-X."/>
            <person name="Qu L.-Y."/>
        </authorList>
    </citation>
    <scope>NUCLEOTIDE SEQUENCE [LARGE SCALE GENOMIC DNA]</scope>
    <source>
        <strain evidence="6 7">YCWA18</strain>
    </source>
</reference>
<gene>
    <name evidence="6" type="ORF">FY550_03245</name>
</gene>
<keyword evidence="2 6" id="KW-0808">Transferase</keyword>
<evidence type="ECO:0000256" key="2">
    <source>
        <dbReference type="ARBA" id="ARBA00022679"/>
    </source>
</evidence>
<dbReference type="GO" id="GO:0008483">
    <property type="term" value="F:transaminase activity"/>
    <property type="evidence" value="ECO:0007669"/>
    <property type="project" value="UniProtKB-KW"/>
</dbReference>
<dbReference type="InterPro" id="IPR050087">
    <property type="entry name" value="AON_synthase_class-II"/>
</dbReference>
<dbReference type="PROSITE" id="PS00599">
    <property type="entry name" value="AA_TRANSFER_CLASS_2"/>
    <property type="match status" value="1"/>
</dbReference>
<keyword evidence="3 4" id="KW-0663">Pyridoxal phosphate</keyword>
<dbReference type="InterPro" id="IPR015424">
    <property type="entry name" value="PyrdxlP-dep_Trfase"/>
</dbReference>
<comment type="cofactor">
    <cofactor evidence="1 4">
        <name>pyridoxal 5'-phosphate</name>
        <dbReference type="ChEBI" id="CHEBI:597326"/>
    </cofactor>
</comment>
<protein>
    <submittedName>
        <fullName evidence="6">Aminotransferase class I/II-fold pyridoxal phosphate-dependent enzyme</fullName>
    </submittedName>
</protein>